<evidence type="ECO:0000256" key="10">
    <source>
        <dbReference type="ARBA" id="ARBA00023027"/>
    </source>
</evidence>
<evidence type="ECO:0000256" key="3">
    <source>
        <dbReference type="ARBA" id="ARBA00022519"/>
    </source>
</evidence>
<reference evidence="17" key="1">
    <citation type="submission" date="2022-11" db="EMBL/GenBank/DDBJ databases">
        <title>The characterization of three novel Bacteroidetes species and genomic analysis of their roles in tidal elemental geochemical cycles.</title>
        <authorList>
            <person name="Ma K.-J."/>
        </authorList>
    </citation>
    <scope>NUCLEOTIDE SEQUENCE</scope>
    <source>
        <strain evidence="17">M415</strain>
    </source>
</reference>
<evidence type="ECO:0000313" key="18">
    <source>
        <dbReference type="Proteomes" id="UP001207116"/>
    </source>
</evidence>
<dbReference type="GO" id="GO:0016020">
    <property type="term" value="C:membrane"/>
    <property type="evidence" value="ECO:0007669"/>
    <property type="project" value="InterPro"/>
</dbReference>
<evidence type="ECO:0000313" key="17">
    <source>
        <dbReference type="EMBL" id="MCX2720756.1"/>
    </source>
</evidence>
<dbReference type="GO" id="GO:0010181">
    <property type="term" value="F:FMN binding"/>
    <property type="evidence" value="ECO:0007669"/>
    <property type="project" value="InterPro"/>
</dbReference>
<keyword evidence="1" id="KW-0813">Transport</keyword>
<dbReference type="Pfam" id="PF04205">
    <property type="entry name" value="FMN_bind"/>
    <property type="match status" value="1"/>
</dbReference>
<dbReference type="PANTHER" id="PTHR37838:SF1">
    <property type="entry name" value="NA(+)-TRANSLOCATING NADH-QUINONE REDUCTASE SUBUNIT C"/>
    <property type="match status" value="1"/>
</dbReference>
<evidence type="ECO:0000256" key="8">
    <source>
        <dbReference type="ARBA" id="ARBA00022967"/>
    </source>
</evidence>
<dbReference type="PROSITE" id="PS51257">
    <property type="entry name" value="PROKAR_LIPOPROTEIN"/>
    <property type="match status" value="1"/>
</dbReference>
<evidence type="ECO:0000256" key="9">
    <source>
        <dbReference type="ARBA" id="ARBA00022989"/>
    </source>
</evidence>
<organism evidence="17 18">
    <name type="scientific">Lentiprolixibacter aurantiacus</name>
    <dbReference type="NCBI Taxonomy" id="2993939"/>
    <lineage>
        <taxon>Bacteria</taxon>
        <taxon>Pseudomonadati</taxon>
        <taxon>Bacteroidota</taxon>
        <taxon>Flavobacteriia</taxon>
        <taxon>Flavobacteriales</taxon>
        <taxon>Flavobacteriaceae</taxon>
        <taxon>Lentiprolixibacter</taxon>
    </lineage>
</organism>
<keyword evidence="10" id="KW-0520">NAD</keyword>
<accession>A0AAE3MNZ2</accession>
<evidence type="ECO:0000256" key="7">
    <source>
        <dbReference type="ARBA" id="ARBA00022692"/>
    </source>
</evidence>
<evidence type="ECO:0000256" key="15">
    <source>
        <dbReference type="ARBA" id="ARBA00023201"/>
    </source>
</evidence>
<dbReference type="InterPro" id="IPR010204">
    <property type="entry name" value="NqrC"/>
</dbReference>
<evidence type="ECO:0000256" key="1">
    <source>
        <dbReference type="ARBA" id="ARBA00022448"/>
    </source>
</evidence>
<name>A0AAE3MNZ2_9FLAO</name>
<comment type="caution">
    <text evidence="17">The sequence shown here is derived from an EMBL/GenBank/DDBJ whole genome shotgun (WGS) entry which is preliminary data.</text>
</comment>
<dbReference type="InterPro" id="IPR007329">
    <property type="entry name" value="FMN-bd"/>
</dbReference>
<keyword evidence="8" id="KW-1278">Translocase</keyword>
<dbReference type="GO" id="GO:0016655">
    <property type="term" value="F:oxidoreductase activity, acting on NAD(P)H, quinone or similar compound as acceptor"/>
    <property type="evidence" value="ECO:0007669"/>
    <property type="project" value="InterPro"/>
</dbReference>
<keyword evidence="9" id="KW-1133">Transmembrane helix</keyword>
<feature type="domain" description="FMN-binding" evidence="16">
    <location>
        <begin position="125"/>
        <end position="222"/>
    </location>
</feature>
<evidence type="ECO:0000256" key="14">
    <source>
        <dbReference type="ARBA" id="ARBA00023136"/>
    </source>
</evidence>
<keyword evidence="13" id="KW-0830">Ubiquinone</keyword>
<evidence type="ECO:0000256" key="4">
    <source>
        <dbReference type="ARBA" id="ARBA00022553"/>
    </source>
</evidence>
<keyword evidence="18" id="KW-1185">Reference proteome</keyword>
<evidence type="ECO:0000256" key="6">
    <source>
        <dbReference type="ARBA" id="ARBA00022643"/>
    </source>
</evidence>
<sequence>MHFKPMHSAKLCLPVLMIILSVASCKDKPNKEEPAAVPEAEVIKSLDPAFAEIARFMDFKVSDSTLTDTLFNYKAVMGEEGVIASDAEQNLKFYKGIMKNGKASALPIFEDKGSDRSLLLFTGKGYLGPIWARILIDKGTGTILKVRFGHEMESEGYGNGIMSSAFGDQFSNQEILSEGNVFGLNQNGKAVIQGAYMVDGVSGATITSSAVVQMLNDGLKKYESYLTH</sequence>
<dbReference type="EMBL" id="JAPFQP010000004">
    <property type="protein sequence ID" value="MCX2720756.1"/>
    <property type="molecule type" value="Genomic_DNA"/>
</dbReference>
<evidence type="ECO:0000256" key="13">
    <source>
        <dbReference type="ARBA" id="ARBA00023075"/>
    </source>
</evidence>
<keyword evidence="6" id="KW-0288">FMN</keyword>
<keyword evidence="14" id="KW-0472">Membrane</keyword>
<keyword evidence="12" id="KW-0406">Ion transport</keyword>
<evidence type="ECO:0000256" key="5">
    <source>
        <dbReference type="ARBA" id="ARBA00022630"/>
    </source>
</evidence>
<proteinExistence type="predicted"/>
<keyword evidence="3" id="KW-0997">Cell inner membrane</keyword>
<keyword evidence="7" id="KW-0812">Transmembrane</keyword>
<dbReference type="RefSeq" id="WP_266015390.1">
    <property type="nucleotide sequence ID" value="NZ_JAPFQP010000004.1"/>
</dbReference>
<protein>
    <submittedName>
        <fullName evidence="17">FMN-binding protein</fullName>
    </submittedName>
</protein>
<evidence type="ECO:0000256" key="2">
    <source>
        <dbReference type="ARBA" id="ARBA00022475"/>
    </source>
</evidence>
<evidence type="ECO:0000259" key="16">
    <source>
        <dbReference type="SMART" id="SM00900"/>
    </source>
</evidence>
<evidence type="ECO:0000256" key="12">
    <source>
        <dbReference type="ARBA" id="ARBA00023065"/>
    </source>
</evidence>
<evidence type="ECO:0000256" key="11">
    <source>
        <dbReference type="ARBA" id="ARBA00023053"/>
    </source>
</evidence>
<gene>
    <name evidence="17" type="ORF">OO016_14170</name>
</gene>
<keyword evidence="5" id="KW-0285">Flavoprotein</keyword>
<keyword evidence="2" id="KW-1003">Cell membrane</keyword>
<dbReference type="SMART" id="SM00900">
    <property type="entry name" value="FMN_bind"/>
    <property type="match status" value="1"/>
</dbReference>
<keyword evidence="11" id="KW-0915">Sodium</keyword>
<keyword evidence="4" id="KW-0597">Phosphoprotein</keyword>
<dbReference type="GO" id="GO:0006814">
    <property type="term" value="P:sodium ion transport"/>
    <property type="evidence" value="ECO:0007669"/>
    <property type="project" value="UniProtKB-KW"/>
</dbReference>
<keyword evidence="15" id="KW-0739">Sodium transport</keyword>
<dbReference type="PANTHER" id="PTHR37838">
    <property type="entry name" value="NA(+)-TRANSLOCATING NADH-QUINONE REDUCTASE SUBUNIT C"/>
    <property type="match status" value="1"/>
</dbReference>
<dbReference type="AlphaFoldDB" id="A0AAE3MNZ2"/>
<dbReference type="Proteomes" id="UP001207116">
    <property type="component" value="Unassembled WGS sequence"/>
</dbReference>